<dbReference type="EMBL" id="RYZS01000001">
    <property type="protein sequence ID" value="RVU94280.1"/>
    <property type="molecule type" value="Genomic_DNA"/>
</dbReference>
<organism evidence="2 3">
    <name type="scientific">Enterococcus avium</name>
    <name type="common">Streptococcus avium</name>
    <dbReference type="NCBI Taxonomy" id="33945"/>
    <lineage>
        <taxon>Bacteria</taxon>
        <taxon>Bacillati</taxon>
        <taxon>Bacillota</taxon>
        <taxon>Bacilli</taxon>
        <taxon>Lactobacillales</taxon>
        <taxon>Enterococcaceae</taxon>
        <taxon>Enterococcus</taxon>
    </lineage>
</organism>
<dbReference type="SUPFAM" id="SSF53756">
    <property type="entry name" value="UDP-Glycosyltransferase/glycogen phosphorylase"/>
    <property type="match status" value="1"/>
</dbReference>
<accession>A0A437UKU8</accession>
<sequence>MLFVHDHTFVKYNKKYYTTGSLNNKILNRYEEWFKTFKVFAYGRDASIADKSIINEGNLASDAEMLLYPKTKKITRLLRIIQDLRDKIKEEDGVISRMSFLGVIAVHFAKKYNKPYLIEMVADPWDSLWNHSLMGKIIAPIMYFLTKYYVSNAPVVLYVTSEYLQKKYPTNGDHLGISDVEIHTKDYLLEERLSKVKAISKDRLVLSTLANIDVKYKGQEFVIKALPKIIESYPKVTYKIYGAGNGSYLKNLVSKMGLENHVKFLGQISHTEVIKALKETDIYIQPSLQEGLPRSVVEAMSTGALIIGTNTGGIPELIKNNYIVKRKSSDEIVTKIQKLSLNDFFEAAKENHRKSKEFNHDILKVKRNQFYKSFAEKYSV</sequence>
<dbReference type="RefSeq" id="WP_127978462.1">
    <property type="nucleotide sequence ID" value="NZ_CAXOGR010000002.1"/>
</dbReference>
<dbReference type="InterPro" id="IPR001296">
    <property type="entry name" value="Glyco_trans_1"/>
</dbReference>
<keyword evidence="2" id="KW-0808">Transferase</keyword>
<reference evidence="2 3" key="1">
    <citation type="submission" date="2018-12" db="EMBL/GenBank/DDBJ databases">
        <title>A novel vanA-carrying plasmid in a clinical isolate of Enterococcus avium.</title>
        <authorList>
            <person name="Bernasconi O.J."/>
            <person name="Luzzaro F."/>
            <person name="Endimiani A."/>
        </authorList>
    </citation>
    <scope>NUCLEOTIDE SEQUENCE [LARGE SCALE GENOMIC DNA]</scope>
    <source>
        <strain evidence="2 3">LC0559/18</strain>
    </source>
</reference>
<dbReference type="AlphaFoldDB" id="A0A437UKU8"/>
<dbReference type="Gene3D" id="3.40.50.2000">
    <property type="entry name" value="Glycogen Phosphorylase B"/>
    <property type="match status" value="2"/>
</dbReference>
<feature type="domain" description="Glycosyl transferase family 1" evidence="1">
    <location>
        <begin position="194"/>
        <end position="346"/>
    </location>
</feature>
<dbReference type="Pfam" id="PF00534">
    <property type="entry name" value="Glycos_transf_1"/>
    <property type="match status" value="1"/>
</dbReference>
<evidence type="ECO:0000313" key="3">
    <source>
        <dbReference type="Proteomes" id="UP000288388"/>
    </source>
</evidence>
<dbReference type="CDD" id="cd03801">
    <property type="entry name" value="GT4_PimA-like"/>
    <property type="match status" value="1"/>
</dbReference>
<gene>
    <name evidence="2" type="ORF">EK398_05170</name>
</gene>
<proteinExistence type="predicted"/>
<evidence type="ECO:0000259" key="1">
    <source>
        <dbReference type="Pfam" id="PF00534"/>
    </source>
</evidence>
<dbReference type="PANTHER" id="PTHR12526">
    <property type="entry name" value="GLYCOSYLTRANSFERASE"/>
    <property type="match status" value="1"/>
</dbReference>
<comment type="caution">
    <text evidence="2">The sequence shown here is derived from an EMBL/GenBank/DDBJ whole genome shotgun (WGS) entry which is preliminary data.</text>
</comment>
<dbReference type="GO" id="GO:0016757">
    <property type="term" value="F:glycosyltransferase activity"/>
    <property type="evidence" value="ECO:0007669"/>
    <property type="project" value="InterPro"/>
</dbReference>
<evidence type="ECO:0000313" key="2">
    <source>
        <dbReference type="EMBL" id="RVU94280.1"/>
    </source>
</evidence>
<dbReference type="Proteomes" id="UP000288388">
    <property type="component" value="Unassembled WGS sequence"/>
</dbReference>
<protein>
    <submittedName>
        <fullName evidence="2">Glycosyltransferase</fullName>
    </submittedName>
</protein>
<name>A0A437UKU8_ENTAV</name>
<dbReference type="PANTHER" id="PTHR12526:SF630">
    <property type="entry name" value="GLYCOSYLTRANSFERASE"/>
    <property type="match status" value="1"/>
</dbReference>